<dbReference type="Pfam" id="PF13578">
    <property type="entry name" value="Methyltransf_24"/>
    <property type="match status" value="1"/>
</dbReference>
<dbReference type="InterPro" id="IPR029063">
    <property type="entry name" value="SAM-dependent_MTases_sf"/>
</dbReference>
<reference evidence="1" key="1">
    <citation type="submission" date="2020-03" db="EMBL/GenBank/DDBJ databases">
        <title>The deep terrestrial virosphere.</title>
        <authorList>
            <person name="Holmfeldt K."/>
            <person name="Nilsson E."/>
            <person name="Simone D."/>
            <person name="Lopez-Fernandez M."/>
            <person name="Wu X."/>
            <person name="de Brujin I."/>
            <person name="Lundin D."/>
            <person name="Andersson A."/>
            <person name="Bertilsson S."/>
            <person name="Dopson M."/>
        </authorList>
    </citation>
    <scope>NUCLEOTIDE SEQUENCE</scope>
    <source>
        <strain evidence="2">MM415B00684</strain>
        <strain evidence="1">TM448A00447</strain>
    </source>
</reference>
<keyword evidence="1" id="KW-0808">Transferase</keyword>
<dbReference type="GO" id="GO:0032259">
    <property type="term" value="P:methylation"/>
    <property type="evidence" value="ECO:0007669"/>
    <property type="project" value="UniProtKB-KW"/>
</dbReference>
<accession>A0A6H1ZG91</accession>
<name>A0A6H1ZG91_9ZZZZ</name>
<organism evidence="1">
    <name type="scientific">viral metagenome</name>
    <dbReference type="NCBI Taxonomy" id="1070528"/>
    <lineage>
        <taxon>unclassified sequences</taxon>
        <taxon>metagenomes</taxon>
        <taxon>organismal metagenomes</taxon>
    </lineage>
</organism>
<proteinExistence type="predicted"/>
<evidence type="ECO:0000313" key="1">
    <source>
        <dbReference type="EMBL" id="QJA46548.1"/>
    </source>
</evidence>
<dbReference type="Gene3D" id="3.40.50.150">
    <property type="entry name" value="Vaccinia Virus protein VP39"/>
    <property type="match status" value="1"/>
</dbReference>
<dbReference type="EMBL" id="MT144014">
    <property type="protein sequence ID" value="QJA46548.1"/>
    <property type="molecule type" value="Genomic_DNA"/>
</dbReference>
<dbReference type="PANTHER" id="PTHR37909:SF1">
    <property type="entry name" value="S-ADENOSYL-L-METHIONINE-DEPENDENT METHYLTRANSFERASES SUPERFAMILY PROTEIN"/>
    <property type="match status" value="1"/>
</dbReference>
<gene>
    <name evidence="2" type="ORF">MM415B00684_0015</name>
    <name evidence="1" type="ORF">TM448A00447_0025</name>
</gene>
<dbReference type="GO" id="GO:0008168">
    <property type="term" value="F:methyltransferase activity"/>
    <property type="evidence" value="ECO:0007669"/>
    <property type="project" value="UniProtKB-KW"/>
</dbReference>
<dbReference type="AlphaFoldDB" id="A0A6H1ZG91"/>
<dbReference type="SUPFAM" id="SSF53335">
    <property type="entry name" value="S-adenosyl-L-methionine-dependent methyltransferases"/>
    <property type="match status" value="1"/>
</dbReference>
<dbReference type="EMBL" id="MT141485">
    <property type="protein sequence ID" value="QJA62906.1"/>
    <property type="molecule type" value="Genomic_DNA"/>
</dbReference>
<keyword evidence="1" id="KW-0489">Methyltransferase</keyword>
<sequence length="190" mass="21971">MAREQWVEELPKGIVCAEIGVQRGKFARRIFDAVQPQVLYLVDCWRTIYKQEGDVVPYVNAHYQKLQLYITVKRFRNEILSGRVRPLIAFSKEAASLMQDGHLDFVYIDAFHAYEDCYEDITLWAPKVKSGGIVAGHDYHKNGPFGECGVPRAVDQYVAEHGLSLNLVEDNPMRVHGRVWESQTWWFKKP</sequence>
<dbReference type="PANTHER" id="PTHR37909">
    <property type="entry name" value="S-ADENOSYL-L-METHIONINE-DEPENDENT METHYLTRANSFERASES SUPERFAMILY PROTEIN"/>
    <property type="match status" value="1"/>
</dbReference>
<protein>
    <submittedName>
        <fullName evidence="1">Putative methyltransferase</fullName>
    </submittedName>
</protein>
<evidence type="ECO:0000313" key="2">
    <source>
        <dbReference type="EMBL" id="QJA62906.1"/>
    </source>
</evidence>